<gene>
    <name evidence="1" type="ORF">K0U00_04475</name>
</gene>
<dbReference type="Pfam" id="PF05721">
    <property type="entry name" value="PhyH"/>
    <property type="match status" value="1"/>
</dbReference>
<keyword evidence="1" id="KW-0560">Oxidoreductase</keyword>
<comment type="caution">
    <text evidence="1">The sequence shown here is derived from an EMBL/GenBank/DDBJ whole genome shotgun (WGS) entry which is preliminary data.</text>
</comment>
<dbReference type="PANTHER" id="PTHR40470:SF1">
    <property type="entry name" value="PHYTANOYL-COA DIOXYGENASE FAMILY PROTEIN (AFU_ORTHOLOGUE AFUA_2G15850)"/>
    <property type="match status" value="1"/>
</dbReference>
<dbReference type="SUPFAM" id="SSF51197">
    <property type="entry name" value="Clavaminate synthase-like"/>
    <property type="match status" value="1"/>
</dbReference>
<dbReference type="Proteomes" id="UP001519887">
    <property type="component" value="Unassembled WGS sequence"/>
</dbReference>
<evidence type="ECO:0000313" key="1">
    <source>
        <dbReference type="EMBL" id="MBW7453288.1"/>
    </source>
</evidence>
<dbReference type="RefSeq" id="WP_210037946.1">
    <property type="nucleotide sequence ID" value="NZ_JBHLVU010000022.1"/>
</dbReference>
<keyword evidence="2" id="KW-1185">Reference proteome</keyword>
<dbReference type="GO" id="GO:0051213">
    <property type="term" value="F:dioxygenase activity"/>
    <property type="evidence" value="ECO:0007669"/>
    <property type="project" value="UniProtKB-KW"/>
</dbReference>
<reference evidence="1 2" key="1">
    <citation type="submission" date="2021-07" db="EMBL/GenBank/DDBJ databases">
        <title>Paenibacillus radiodurans sp. nov., isolated from the southeastern edge of Tengger Desert.</title>
        <authorList>
            <person name="Zhang G."/>
        </authorList>
    </citation>
    <scope>NUCLEOTIDE SEQUENCE [LARGE SCALE GENOMIC DNA]</scope>
    <source>
        <strain evidence="1 2">CCM 7311</strain>
    </source>
</reference>
<evidence type="ECO:0000313" key="2">
    <source>
        <dbReference type="Proteomes" id="UP001519887"/>
    </source>
</evidence>
<organism evidence="1 2">
    <name type="scientific">Paenibacillus sepulcri</name>
    <dbReference type="NCBI Taxonomy" id="359917"/>
    <lineage>
        <taxon>Bacteria</taxon>
        <taxon>Bacillati</taxon>
        <taxon>Bacillota</taxon>
        <taxon>Bacilli</taxon>
        <taxon>Bacillales</taxon>
        <taxon>Paenibacillaceae</taxon>
        <taxon>Paenibacillus</taxon>
    </lineage>
</organism>
<dbReference type="Gene3D" id="2.60.120.620">
    <property type="entry name" value="q2cbj1_9rhob like domain"/>
    <property type="match status" value="1"/>
</dbReference>
<protein>
    <submittedName>
        <fullName evidence="1">Phytanoyl-CoA dioxygenase family protein</fullName>
    </submittedName>
</protein>
<dbReference type="PANTHER" id="PTHR40470">
    <property type="entry name" value="PHYTANOYL-COA DIOXYGENASE FAMILY PROTEIN (AFU_ORTHOLOGUE AFUA_2G15850)"/>
    <property type="match status" value="1"/>
</dbReference>
<dbReference type="EMBL" id="JAHZIK010000057">
    <property type="protein sequence ID" value="MBW7453288.1"/>
    <property type="molecule type" value="Genomic_DNA"/>
</dbReference>
<keyword evidence="1" id="KW-0223">Dioxygenase</keyword>
<proteinExistence type="predicted"/>
<name>A0ABS7BXB7_9BACL</name>
<dbReference type="InterPro" id="IPR008775">
    <property type="entry name" value="Phytyl_CoA_dOase-like"/>
</dbReference>
<accession>A0ABS7BXB7</accession>
<sequence length="285" mass="33311">MLTEQEIKKYKEEGILILKGVVPRQKIQAYREAYERMREKVLAHPDKKRVYGARIIGDKTGIPTHTPEDDRKIECWGADFLLHPALYEPEFTDYLQNKRLISLLRDLLGPDIGIYGLKAIWSPVNATYDLTWHRDGKKEVYSKDGIPPGWLQFMTALYPEESFRVVRGSHLRPLTEEEDRKCGTVENVSNEEICALEPGDALFMHQAVFHRGRADASTRRRAFQYILARADFPVGRRRLEQFKGWYEELKLEEKLDSTAKPLFDRFFSWEGRAFDDAEYGTKYED</sequence>